<feature type="domain" description="NfeD-like C-terminal" evidence="1">
    <location>
        <begin position="19"/>
        <end position="73"/>
    </location>
</feature>
<evidence type="ECO:0000313" key="3">
    <source>
        <dbReference type="Proteomes" id="UP001576774"/>
    </source>
</evidence>
<dbReference type="EMBL" id="JBHFNQ010000066">
    <property type="protein sequence ID" value="MFB2877034.1"/>
    <property type="molecule type" value="Genomic_DNA"/>
</dbReference>
<sequence length="82" mass="9444">MKYLFVKVEIEMFPEPLIGTVEERITSNQSGRVKFLGTYWPAKLHESDREITLIPEETIHIIGIQGITLLVVPINNELTHQK</sequence>
<organism evidence="2 3">
    <name type="scientific">Floridaenema aerugineum BLCC-F46</name>
    <dbReference type="NCBI Taxonomy" id="3153654"/>
    <lineage>
        <taxon>Bacteria</taxon>
        <taxon>Bacillati</taxon>
        <taxon>Cyanobacteriota</taxon>
        <taxon>Cyanophyceae</taxon>
        <taxon>Oscillatoriophycideae</taxon>
        <taxon>Aerosakkonematales</taxon>
        <taxon>Aerosakkonemataceae</taxon>
        <taxon>Floridanema</taxon>
        <taxon>Floridanema aerugineum</taxon>
    </lineage>
</organism>
<accession>A0ABV4X2P5</accession>
<dbReference type="Pfam" id="PF01957">
    <property type="entry name" value="NfeD"/>
    <property type="match status" value="1"/>
</dbReference>
<dbReference type="InterPro" id="IPR012340">
    <property type="entry name" value="NA-bd_OB-fold"/>
</dbReference>
<evidence type="ECO:0000259" key="1">
    <source>
        <dbReference type="Pfam" id="PF01957"/>
    </source>
</evidence>
<protein>
    <submittedName>
        <fullName evidence="2">NfeD family protein</fullName>
    </submittedName>
</protein>
<gene>
    <name evidence="2" type="ORF">ACE1CC_09095</name>
</gene>
<name>A0ABV4X2P5_9CYAN</name>
<reference evidence="2 3" key="1">
    <citation type="submission" date="2024-09" db="EMBL/GenBank/DDBJ databases">
        <title>Floridaenema gen nov. (Aerosakkonemataceae, Aerosakkonematales ord. nov., Cyanobacteria) from benthic tropical and subtropical fresh waters, with the description of four new species.</title>
        <authorList>
            <person name="Moretto J.A."/>
            <person name="Berthold D.E."/>
            <person name="Lefler F.W."/>
            <person name="Huang I.-S."/>
            <person name="Laughinghouse H. IV."/>
        </authorList>
    </citation>
    <scope>NUCLEOTIDE SEQUENCE [LARGE SCALE GENOMIC DNA]</scope>
    <source>
        <strain evidence="2 3">BLCC-F46</strain>
    </source>
</reference>
<dbReference type="InterPro" id="IPR002810">
    <property type="entry name" value="NfeD-like_C"/>
</dbReference>
<keyword evidence="3" id="KW-1185">Reference proteome</keyword>
<proteinExistence type="predicted"/>
<comment type="caution">
    <text evidence="2">The sequence shown here is derived from an EMBL/GenBank/DDBJ whole genome shotgun (WGS) entry which is preliminary data.</text>
</comment>
<dbReference type="Gene3D" id="2.40.50.140">
    <property type="entry name" value="Nucleic acid-binding proteins"/>
    <property type="match status" value="1"/>
</dbReference>
<dbReference type="RefSeq" id="WP_413270145.1">
    <property type="nucleotide sequence ID" value="NZ_JBHFNQ010000066.1"/>
</dbReference>
<dbReference type="Proteomes" id="UP001576774">
    <property type="component" value="Unassembled WGS sequence"/>
</dbReference>
<evidence type="ECO:0000313" key="2">
    <source>
        <dbReference type="EMBL" id="MFB2877034.1"/>
    </source>
</evidence>